<dbReference type="WBParaSite" id="ASIM_0000767201-mRNA-1">
    <property type="protein sequence ID" value="ASIM_0000767201-mRNA-1"/>
    <property type="gene ID" value="ASIM_0000767201"/>
</dbReference>
<evidence type="ECO:0000313" key="1">
    <source>
        <dbReference type="WBParaSite" id="ASIM_0000767201-mRNA-1"/>
    </source>
</evidence>
<name>A0A0M3JJ55_ANISI</name>
<dbReference type="AlphaFoldDB" id="A0A0M3JJ55"/>
<reference evidence="1" key="1">
    <citation type="submission" date="2017-02" db="UniProtKB">
        <authorList>
            <consortium name="WormBaseParasite"/>
        </authorList>
    </citation>
    <scope>IDENTIFICATION</scope>
</reference>
<sequence>LTVSLGRDRYVMDVYESSLKNIADESPPPNVCILGLMSNSVEQAIDAIKCIQNVSSTIAFTAICSSKPTNTPIILVAYKESKEPKGQCSAPELEQKLAQLSYAINAHRCLDCSAINRVCQPSFFFLSFASTDWFEQ</sequence>
<proteinExistence type="predicted"/>
<organism evidence="1">
    <name type="scientific">Anisakis simplex</name>
    <name type="common">Herring worm</name>
    <dbReference type="NCBI Taxonomy" id="6269"/>
    <lineage>
        <taxon>Eukaryota</taxon>
        <taxon>Metazoa</taxon>
        <taxon>Ecdysozoa</taxon>
        <taxon>Nematoda</taxon>
        <taxon>Chromadorea</taxon>
        <taxon>Rhabditida</taxon>
        <taxon>Spirurina</taxon>
        <taxon>Ascaridomorpha</taxon>
        <taxon>Ascaridoidea</taxon>
        <taxon>Anisakidae</taxon>
        <taxon>Anisakis</taxon>
        <taxon>Anisakis simplex complex</taxon>
    </lineage>
</organism>
<protein>
    <submittedName>
        <fullName evidence="1">Ssl1 domain-containing protein</fullName>
    </submittedName>
</protein>
<accession>A0A0M3JJ55</accession>